<dbReference type="GO" id="GO:0006605">
    <property type="term" value="P:protein targeting"/>
    <property type="evidence" value="ECO:0007669"/>
    <property type="project" value="UniProtKB-UniRule"/>
</dbReference>
<comment type="similarity">
    <text evidence="9">Belongs to the SecE/SEC61-gamma family.</text>
</comment>
<keyword evidence="5 9" id="KW-0653">Protein transport</keyword>
<protein>
    <recommendedName>
        <fullName evidence="9">Protein translocase subunit SecE</fullName>
    </recommendedName>
</protein>
<dbReference type="STRING" id="538381.GCA_001696535_00939"/>
<dbReference type="OrthoDB" id="9812738at2"/>
<evidence type="ECO:0000313" key="13">
    <source>
        <dbReference type="Proteomes" id="UP000435648"/>
    </source>
</evidence>
<evidence type="ECO:0000256" key="3">
    <source>
        <dbReference type="ARBA" id="ARBA00022475"/>
    </source>
</evidence>
<comment type="subunit">
    <text evidence="9">Component of the Sec protein translocase complex. Heterotrimer consisting of SecY, SecE and SecG subunits. The heterotrimers can form oligomers, although 1 heterotrimer is thought to be able to translocate proteins. Interacts with the ribosome. Interacts with SecDF, and other proteins may be involved. Interacts with SecA.</text>
</comment>
<proteinExistence type="inferred from homology"/>
<dbReference type="NCBIfam" id="TIGR00964">
    <property type="entry name" value="secE_bact"/>
    <property type="match status" value="1"/>
</dbReference>
<dbReference type="GO" id="GO:0005886">
    <property type="term" value="C:plasma membrane"/>
    <property type="evidence" value="ECO:0007669"/>
    <property type="project" value="UniProtKB-SubCell"/>
</dbReference>
<dbReference type="RefSeq" id="WP_067216551.1">
    <property type="nucleotide sequence ID" value="NZ_CP046908.1"/>
</dbReference>
<reference evidence="10 13" key="2">
    <citation type="submission" date="2019-12" db="EMBL/GenBank/DDBJ databases">
        <title>The genome of Stappia indica PHM037.</title>
        <authorList>
            <person name="Kacar D."/>
            <person name="Galan B."/>
            <person name="Canedo L."/>
            <person name="Rodriguez P."/>
            <person name="de la Calle F."/>
            <person name="Garcia J.L."/>
        </authorList>
    </citation>
    <scope>NUCLEOTIDE SEQUENCE [LARGE SCALE GENOMIC DNA]</scope>
    <source>
        <strain evidence="10 13">PHM037</strain>
    </source>
</reference>
<accession>A0A285TVX5</accession>
<dbReference type="EMBL" id="CP046908">
    <property type="protein sequence ID" value="QGZ33905.1"/>
    <property type="molecule type" value="Genomic_DNA"/>
</dbReference>
<dbReference type="AlphaFoldDB" id="A0A285TVX5"/>
<dbReference type="GO" id="GO:0008320">
    <property type="term" value="F:protein transmembrane transporter activity"/>
    <property type="evidence" value="ECO:0007669"/>
    <property type="project" value="UniProtKB-UniRule"/>
</dbReference>
<dbReference type="Gene3D" id="1.20.5.1030">
    <property type="entry name" value="Preprotein translocase secy subunit"/>
    <property type="match status" value="1"/>
</dbReference>
<evidence type="ECO:0000256" key="1">
    <source>
        <dbReference type="ARBA" id="ARBA00004370"/>
    </source>
</evidence>
<comment type="subcellular location">
    <subcellularLocation>
        <location evidence="9">Cell membrane</location>
        <topology evidence="9">Single-pass membrane protein</topology>
    </subcellularLocation>
    <subcellularLocation>
        <location evidence="1">Membrane</location>
    </subcellularLocation>
</comment>
<evidence type="ECO:0000256" key="6">
    <source>
        <dbReference type="ARBA" id="ARBA00022989"/>
    </source>
</evidence>
<dbReference type="PANTHER" id="PTHR33910:SF1">
    <property type="entry name" value="PROTEIN TRANSLOCASE SUBUNIT SECE"/>
    <property type="match status" value="1"/>
</dbReference>
<dbReference type="GO" id="GO:0043952">
    <property type="term" value="P:protein transport by the Sec complex"/>
    <property type="evidence" value="ECO:0007669"/>
    <property type="project" value="UniProtKB-UniRule"/>
</dbReference>
<keyword evidence="6 9" id="KW-1133">Transmembrane helix</keyword>
<dbReference type="GO" id="GO:0065002">
    <property type="term" value="P:intracellular protein transmembrane transport"/>
    <property type="evidence" value="ECO:0007669"/>
    <property type="project" value="UniProtKB-UniRule"/>
</dbReference>
<dbReference type="HAMAP" id="MF_00422">
    <property type="entry name" value="SecE"/>
    <property type="match status" value="1"/>
</dbReference>
<evidence type="ECO:0000313" key="10">
    <source>
        <dbReference type="EMBL" id="QGZ33905.1"/>
    </source>
</evidence>
<keyword evidence="12" id="KW-1185">Reference proteome</keyword>
<evidence type="ECO:0000313" key="11">
    <source>
        <dbReference type="EMBL" id="SOC27727.1"/>
    </source>
</evidence>
<dbReference type="InterPro" id="IPR001901">
    <property type="entry name" value="Translocase_SecE/Sec61-g"/>
</dbReference>
<reference evidence="11 12" key="1">
    <citation type="submission" date="2017-08" db="EMBL/GenBank/DDBJ databases">
        <authorList>
            <person name="de Groot N.N."/>
        </authorList>
    </citation>
    <scope>NUCLEOTIDE SEQUENCE [LARGE SCALE GENOMIC DNA]</scope>
    <source>
        <strain evidence="11 12">USBA 352</strain>
    </source>
</reference>
<evidence type="ECO:0000256" key="8">
    <source>
        <dbReference type="ARBA" id="ARBA00023136"/>
    </source>
</evidence>
<dbReference type="PANTHER" id="PTHR33910">
    <property type="entry name" value="PROTEIN TRANSLOCASE SUBUNIT SECE"/>
    <property type="match status" value="1"/>
</dbReference>
<comment type="function">
    <text evidence="9">Essential subunit of the Sec protein translocation channel SecYEG. Clamps together the 2 halves of SecY. May contact the channel plug during translocation.</text>
</comment>
<evidence type="ECO:0000313" key="12">
    <source>
        <dbReference type="Proteomes" id="UP000219331"/>
    </source>
</evidence>
<evidence type="ECO:0000256" key="9">
    <source>
        <dbReference type="HAMAP-Rule" id="MF_00422"/>
    </source>
</evidence>
<keyword evidence="8 9" id="KW-0472">Membrane</keyword>
<gene>
    <name evidence="9 10" type="primary">secE</name>
    <name evidence="10" type="ORF">GH266_04885</name>
    <name evidence="11" type="ORF">SAMN05421512_12112</name>
</gene>
<dbReference type="KEGG" id="siw:GH266_04885"/>
<name>A0A285TVX5_9HYPH</name>
<evidence type="ECO:0000256" key="5">
    <source>
        <dbReference type="ARBA" id="ARBA00022927"/>
    </source>
</evidence>
<dbReference type="Proteomes" id="UP000219331">
    <property type="component" value="Unassembled WGS sequence"/>
</dbReference>
<keyword evidence="7 9" id="KW-0811">Translocation</keyword>
<dbReference type="EMBL" id="OBML01000021">
    <property type="protein sequence ID" value="SOC27727.1"/>
    <property type="molecule type" value="Genomic_DNA"/>
</dbReference>
<evidence type="ECO:0000256" key="4">
    <source>
        <dbReference type="ARBA" id="ARBA00022692"/>
    </source>
</evidence>
<dbReference type="Proteomes" id="UP000435648">
    <property type="component" value="Chromosome"/>
</dbReference>
<sequence>MAKSNPFTFIDEVRKETSKVTWPTRRETAVTTVMVFIMVFLAAIFFLLADWLMGQGIGLLLGLGN</sequence>
<keyword evidence="4 9" id="KW-0812">Transmembrane</keyword>
<evidence type="ECO:0000256" key="7">
    <source>
        <dbReference type="ARBA" id="ARBA00023010"/>
    </source>
</evidence>
<dbReference type="InterPro" id="IPR005807">
    <property type="entry name" value="SecE_bac"/>
</dbReference>
<feature type="transmembrane region" description="Helical" evidence="9">
    <location>
        <begin position="29"/>
        <end position="49"/>
    </location>
</feature>
<evidence type="ECO:0000256" key="2">
    <source>
        <dbReference type="ARBA" id="ARBA00022448"/>
    </source>
</evidence>
<keyword evidence="2 9" id="KW-0813">Transport</keyword>
<dbReference type="Pfam" id="PF00584">
    <property type="entry name" value="SecE"/>
    <property type="match status" value="1"/>
</dbReference>
<organism evidence="11 12">
    <name type="scientific">Stappia indica</name>
    <dbReference type="NCBI Taxonomy" id="538381"/>
    <lineage>
        <taxon>Bacteria</taxon>
        <taxon>Pseudomonadati</taxon>
        <taxon>Pseudomonadota</taxon>
        <taxon>Alphaproteobacteria</taxon>
        <taxon>Hyphomicrobiales</taxon>
        <taxon>Stappiaceae</taxon>
        <taxon>Stappia</taxon>
    </lineage>
</organism>
<dbReference type="GO" id="GO:0009306">
    <property type="term" value="P:protein secretion"/>
    <property type="evidence" value="ECO:0007669"/>
    <property type="project" value="UniProtKB-UniRule"/>
</dbReference>
<keyword evidence="3 9" id="KW-1003">Cell membrane</keyword>
<dbReference type="InterPro" id="IPR038379">
    <property type="entry name" value="SecE_sf"/>
</dbReference>